<proteinExistence type="predicted"/>
<dbReference type="SMART" id="SM00860">
    <property type="entry name" value="SMI1_KNR4"/>
    <property type="match status" value="1"/>
</dbReference>
<dbReference type="InterPro" id="IPR037883">
    <property type="entry name" value="Knr4/Smi1-like_sf"/>
</dbReference>
<reference evidence="2 3" key="1">
    <citation type="submission" date="2019-07" db="EMBL/GenBank/DDBJ databases">
        <title>Pseudomonas mangiferae sp. nov., isolated from bark of mango tree in Thailand.</title>
        <authorList>
            <person name="Srisuk N."/>
            <person name="Anurat P."/>
        </authorList>
    </citation>
    <scope>NUCLEOTIDE SEQUENCE [LARGE SCALE GENOMIC DNA]</scope>
    <source>
        <strain evidence="2 3">DMKU_BBB3-04</strain>
    </source>
</reference>
<comment type="caution">
    <text evidence="2">The sequence shown here is derived from an EMBL/GenBank/DDBJ whole genome shotgun (WGS) entry which is preliminary data.</text>
</comment>
<accession>A0A553GZ54</accession>
<dbReference type="InterPro" id="IPR018958">
    <property type="entry name" value="Knr4/Smi1-like_dom"/>
</dbReference>
<gene>
    <name evidence="2" type="ORF">FM069_09545</name>
</gene>
<keyword evidence="3" id="KW-1185">Reference proteome</keyword>
<organism evidence="2 3">
    <name type="scientific">Pseudomonas mangiferae</name>
    <dbReference type="NCBI Taxonomy" id="2593654"/>
    <lineage>
        <taxon>Bacteria</taxon>
        <taxon>Pseudomonadati</taxon>
        <taxon>Pseudomonadota</taxon>
        <taxon>Gammaproteobacteria</taxon>
        <taxon>Pseudomonadales</taxon>
        <taxon>Pseudomonadaceae</taxon>
        <taxon>Pseudomonas</taxon>
    </lineage>
</organism>
<protein>
    <submittedName>
        <fullName evidence="2">SMI1/KNR4 family protein</fullName>
    </submittedName>
</protein>
<dbReference type="Gene3D" id="3.40.1580.10">
    <property type="entry name" value="SMI1/KNR4-like"/>
    <property type="match status" value="1"/>
</dbReference>
<dbReference type="OrthoDB" id="4103969at2"/>
<evidence type="ECO:0000313" key="3">
    <source>
        <dbReference type="Proteomes" id="UP000315235"/>
    </source>
</evidence>
<feature type="domain" description="Knr4/Smi1-like" evidence="1">
    <location>
        <begin position="10"/>
        <end position="149"/>
    </location>
</feature>
<dbReference type="Proteomes" id="UP000315235">
    <property type="component" value="Unassembled WGS sequence"/>
</dbReference>
<dbReference type="Pfam" id="PF09346">
    <property type="entry name" value="SMI1_KNR4"/>
    <property type="match status" value="1"/>
</dbReference>
<dbReference type="SUPFAM" id="SSF160631">
    <property type="entry name" value="SMI1/KNR4-like"/>
    <property type="match status" value="1"/>
</dbReference>
<evidence type="ECO:0000313" key="2">
    <source>
        <dbReference type="EMBL" id="TRX74773.1"/>
    </source>
</evidence>
<name>A0A553GZ54_9PSED</name>
<dbReference type="RefSeq" id="WP_143488075.1">
    <property type="nucleotide sequence ID" value="NZ_VJOY01000006.1"/>
</dbReference>
<dbReference type="AlphaFoldDB" id="A0A553GZ54"/>
<evidence type="ECO:0000259" key="1">
    <source>
        <dbReference type="SMART" id="SM00860"/>
    </source>
</evidence>
<dbReference type="EMBL" id="VJOY01000006">
    <property type="protein sequence ID" value="TRX74773.1"/>
    <property type="molecule type" value="Genomic_DNA"/>
</dbReference>
<sequence length="151" mass="17567">MVYLSDGFGPTSEDRIKVFEGKWSIRLTEDYKNFLLKNNGGKPDLAKFCFFDKNKNKNKNKEDESVVNNFYGLCGEKEKRSHLSLDFKMKVFIDRFPVKAIPIASDVFGNQLIVVSEGESYGKVYFFDHEYEENNLYLVAENVEELLNKLH</sequence>